<comment type="similarity">
    <text evidence="1 2">Belongs to the glycosyl hydrolase 68 family.</text>
</comment>
<dbReference type="Pfam" id="PF02435">
    <property type="entry name" value="Glyco_hydro_68"/>
    <property type="match status" value="2"/>
</dbReference>
<evidence type="ECO:0000313" key="4">
    <source>
        <dbReference type="Proteomes" id="UP001597283"/>
    </source>
</evidence>
<dbReference type="InterPro" id="IPR003469">
    <property type="entry name" value="Glyco_hydro_68"/>
</dbReference>
<dbReference type="GO" id="GO:0016787">
    <property type="term" value="F:hydrolase activity"/>
    <property type="evidence" value="ECO:0007669"/>
    <property type="project" value="UniProtKB-KW"/>
</dbReference>
<comment type="caution">
    <text evidence="3">The sequence shown here is derived from an EMBL/GenBank/DDBJ whole genome shotgun (WGS) entry which is preliminary data.</text>
</comment>
<dbReference type="Gene3D" id="2.115.10.20">
    <property type="entry name" value="Glycosyl hydrolase domain, family 43"/>
    <property type="match status" value="1"/>
</dbReference>
<dbReference type="CDD" id="cd08997">
    <property type="entry name" value="GH68"/>
    <property type="match status" value="1"/>
</dbReference>
<dbReference type="SUPFAM" id="SSF75005">
    <property type="entry name" value="Arabinanase/levansucrase/invertase"/>
    <property type="match status" value="1"/>
</dbReference>
<keyword evidence="3" id="KW-0378">Hydrolase</keyword>
<proteinExistence type="inferred from homology"/>
<accession>A0ABW4N7N0</accession>
<dbReference type="Proteomes" id="UP001597283">
    <property type="component" value="Unassembled WGS sequence"/>
</dbReference>
<reference evidence="4" key="1">
    <citation type="journal article" date="2019" name="Int. J. Syst. Evol. Microbiol.">
        <title>The Global Catalogue of Microorganisms (GCM) 10K type strain sequencing project: providing services to taxonomists for standard genome sequencing and annotation.</title>
        <authorList>
            <consortium name="The Broad Institute Genomics Platform"/>
            <consortium name="The Broad Institute Genome Sequencing Center for Infectious Disease"/>
            <person name="Wu L."/>
            <person name="Ma J."/>
        </authorList>
    </citation>
    <scope>NUCLEOTIDE SEQUENCE [LARGE SCALE GENOMIC DNA]</scope>
    <source>
        <strain evidence="4">Q85</strain>
    </source>
</reference>
<evidence type="ECO:0000256" key="1">
    <source>
        <dbReference type="ARBA" id="ARBA00006775"/>
    </source>
</evidence>
<protein>
    <submittedName>
        <fullName evidence="3">Glycoside hydrolase family 68 protein</fullName>
    </submittedName>
</protein>
<organism evidence="3 4">
    <name type="scientific">Sphingomonas floccifaciens</name>
    <dbReference type="NCBI Taxonomy" id="1844115"/>
    <lineage>
        <taxon>Bacteria</taxon>
        <taxon>Pseudomonadati</taxon>
        <taxon>Pseudomonadota</taxon>
        <taxon>Alphaproteobacteria</taxon>
        <taxon>Sphingomonadales</taxon>
        <taxon>Sphingomonadaceae</taxon>
        <taxon>Sphingomonas</taxon>
    </lineage>
</organism>
<dbReference type="InterPro" id="IPR023296">
    <property type="entry name" value="Glyco_hydro_beta-prop_sf"/>
</dbReference>
<sequence>MSSTIDAFRWTPAHVAAIGDGAGAAAPLIERLPTPVLPGIDIWDHWPVIDRNGRTVEFPGGPLVVALTAPVLPDPDDRHAIARLRLMQVGPDGWRDFGHLLPDGFDPGSREWAGTAVLEHDRRTLSLYYTSAGVRGEAKPSFLQRLLLTRGRLTFIGGAARVADWTPLEEIVTPDDILYQSDMTGGGAVGAIKAFRDPFPYIDPDTGLEHVLFTASRAGSDSAWNGQIGIARREAEGWVLLPPLVDADGVNNELERPHIVRHDGRLLLFWSTQAKVFADGGPRGPTGLYGVIADSLYGPWRPLNGTGLVLANPAEAPFQAYSWLVNDDLSVWSFADLVGLASPPVDVAQARSAFAGTPAPVVSLEVDGDRTRVIG</sequence>
<evidence type="ECO:0000313" key="3">
    <source>
        <dbReference type="EMBL" id="MFD1786147.1"/>
    </source>
</evidence>
<dbReference type="EMBL" id="JBHUFC010000001">
    <property type="protein sequence ID" value="MFD1786147.1"/>
    <property type="molecule type" value="Genomic_DNA"/>
</dbReference>
<gene>
    <name evidence="3" type="ORF">ACFSC3_01040</name>
</gene>
<keyword evidence="4" id="KW-1185">Reference proteome</keyword>
<evidence type="ECO:0000256" key="2">
    <source>
        <dbReference type="RuleBase" id="RU361220"/>
    </source>
</evidence>
<name>A0ABW4N7N0_9SPHN</name>